<reference evidence="2 3" key="1">
    <citation type="submission" date="2020-08" db="EMBL/GenBank/DDBJ databases">
        <title>Aphidius gifuensis genome sequencing and assembly.</title>
        <authorList>
            <person name="Du Z."/>
        </authorList>
    </citation>
    <scope>NUCLEOTIDE SEQUENCE [LARGE SCALE GENOMIC DNA]</scope>
    <source>
        <strain evidence="2">YNYX2018</strain>
        <tissue evidence="2">Adults</tissue>
    </source>
</reference>
<dbReference type="EMBL" id="JACMRX010000001">
    <property type="protein sequence ID" value="KAF7997010.1"/>
    <property type="molecule type" value="Genomic_DNA"/>
</dbReference>
<evidence type="ECO:0000313" key="3">
    <source>
        <dbReference type="Proteomes" id="UP000639338"/>
    </source>
</evidence>
<organism evidence="2 3">
    <name type="scientific">Aphidius gifuensis</name>
    <name type="common">Parasitoid wasp</name>
    <dbReference type="NCBI Taxonomy" id="684658"/>
    <lineage>
        <taxon>Eukaryota</taxon>
        <taxon>Metazoa</taxon>
        <taxon>Ecdysozoa</taxon>
        <taxon>Arthropoda</taxon>
        <taxon>Hexapoda</taxon>
        <taxon>Insecta</taxon>
        <taxon>Pterygota</taxon>
        <taxon>Neoptera</taxon>
        <taxon>Endopterygota</taxon>
        <taxon>Hymenoptera</taxon>
        <taxon>Apocrita</taxon>
        <taxon>Ichneumonoidea</taxon>
        <taxon>Braconidae</taxon>
        <taxon>Aphidiinae</taxon>
        <taxon>Aphidius</taxon>
    </lineage>
</organism>
<evidence type="ECO:0000259" key="1">
    <source>
        <dbReference type="PROSITE" id="PS50097"/>
    </source>
</evidence>
<comment type="caution">
    <text evidence="2">The sequence shown here is derived from an EMBL/GenBank/DDBJ whole genome shotgun (WGS) entry which is preliminary data.</text>
</comment>
<name>A0A835CXV5_APHGI</name>
<proteinExistence type="predicted"/>
<dbReference type="PROSITE" id="PS50097">
    <property type="entry name" value="BTB"/>
    <property type="match status" value="1"/>
</dbReference>
<dbReference type="Proteomes" id="UP000639338">
    <property type="component" value="Unassembled WGS sequence"/>
</dbReference>
<dbReference type="OrthoDB" id="10249567at2759"/>
<dbReference type="PANTHER" id="PTHR24413">
    <property type="entry name" value="SPECKLE-TYPE POZ PROTEIN"/>
    <property type="match status" value="1"/>
</dbReference>
<dbReference type="AlphaFoldDB" id="A0A835CXV5"/>
<keyword evidence="3" id="KW-1185">Reference proteome</keyword>
<dbReference type="InterPro" id="IPR011333">
    <property type="entry name" value="SKP1/BTB/POZ_sf"/>
</dbReference>
<gene>
    <name evidence="2" type="ORF">HCN44_005287</name>
</gene>
<dbReference type="Gene3D" id="1.25.40.420">
    <property type="match status" value="1"/>
</dbReference>
<dbReference type="Pfam" id="PF00651">
    <property type="entry name" value="BTB"/>
    <property type="match status" value="1"/>
</dbReference>
<evidence type="ECO:0000313" key="2">
    <source>
        <dbReference type="EMBL" id="KAF7997010.1"/>
    </source>
</evidence>
<dbReference type="Gene3D" id="3.30.710.10">
    <property type="entry name" value="Potassium Channel Kv1.1, Chain A"/>
    <property type="match status" value="1"/>
</dbReference>
<dbReference type="InterPro" id="IPR000210">
    <property type="entry name" value="BTB/POZ_dom"/>
</dbReference>
<accession>A0A835CXV5</accession>
<sequence length="360" mass="41833">MSRLCPKSSITTIKTEYLCNGVTRKDRFIWIIENLKINQNSIIMIPSCSISSIFYTGKKQENKWIVSIRSQRPQRRLNNFIVFTLRHENDNVNKIDEDNDSNIPIPTLMKIESKKNDEIKIETKASILNLKKRNNTDDSLLYECSLPQLTLQSFISQNDSLEILIEIQDSNEDPTTCSIIKSIEFSEYLLPQRLSKFIFNNKYSDIIIDINGTELKSHKILLAIQSSVFATMIDNNIDNRIIINDMDIDIAKQMMEFIYTNKKPTKIDKYADKLIAIGHKYKMDKLKNMCEDVLFKKITIDNSIKTLIIIDSYGTKKIKDLIIEYICKNLIILQSNDFKELKKNNSLLAMKVYDQAVMKI</sequence>
<dbReference type="SMART" id="SM00225">
    <property type="entry name" value="BTB"/>
    <property type="match status" value="1"/>
</dbReference>
<protein>
    <recommendedName>
        <fullName evidence="1">BTB domain-containing protein</fullName>
    </recommendedName>
</protein>
<dbReference type="CDD" id="cd14733">
    <property type="entry name" value="BACK"/>
    <property type="match status" value="1"/>
</dbReference>
<dbReference type="SUPFAM" id="SSF54695">
    <property type="entry name" value="POZ domain"/>
    <property type="match status" value="1"/>
</dbReference>
<feature type="domain" description="BTB" evidence="1">
    <location>
        <begin position="204"/>
        <end position="262"/>
    </location>
</feature>